<evidence type="ECO:0000313" key="2">
    <source>
        <dbReference type="EMBL" id="KKO03589.1"/>
    </source>
</evidence>
<gene>
    <name evidence="2" type="ORF">LCGC14_0095160</name>
</gene>
<comment type="caution">
    <text evidence="2">The sequence shown here is derived from an EMBL/GenBank/DDBJ whole genome shotgun (WGS) entry which is preliminary data.</text>
</comment>
<dbReference type="EMBL" id="LAZR01000026">
    <property type="protein sequence ID" value="KKO03589.1"/>
    <property type="molecule type" value="Genomic_DNA"/>
</dbReference>
<evidence type="ECO:0000256" key="1">
    <source>
        <dbReference type="SAM" id="MobiDB-lite"/>
    </source>
</evidence>
<name>A0A0F9YGP8_9ZZZZ</name>
<reference evidence="2" key="1">
    <citation type="journal article" date="2015" name="Nature">
        <title>Complex archaea that bridge the gap between prokaryotes and eukaryotes.</title>
        <authorList>
            <person name="Spang A."/>
            <person name="Saw J.H."/>
            <person name="Jorgensen S.L."/>
            <person name="Zaremba-Niedzwiedzka K."/>
            <person name="Martijn J."/>
            <person name="Lind A.E."/>
            <person name="van Eijk R."/>
            <person name="Schleper C."/>
            <person name="Guy L."/>
            <person name="Ettema T.J."/>
        </authorList>
    </citation>
    <scope>NUCLEOTIDE SEQUENCE</scope>
</reference>
<proteinExistence type="predicted"/>
<feature type="compositionally biased region" description="Low complexity" evidence="1">
    <location>
        <begin position="30"/>
        <end position="48"/>
    </location>
</feature>
<organism evidence="2">
    <name type="scientific">marine sediment metagenome</name>
    <dbReference type="NCBI Taxonomy" id="412755"/>
    <lineage>
        <taxon>unclassified sequences</taxon>
        <taxon>metagenomes</taxon>
        <taxon>ecological metagenomes</taxon>
    </lineage>
</organism>
<feature type="region of interest" description="Disordered" evidence="1">
    <location>
        <begin position="29"/>
        <end position="48"/>
    </location>
</feature>
<protein>
    <submittedName>
        <fullName evidence="2">Uncharacterized protein</fullName>
    </submittedName>
</protein>
<accession>A0A0F9YGP8</accession>
<dbReference type="AlphaFoldDB" id="A0A0F9YGP8"/>
<sequence>MNTTPTPSDPTPWAGGQRNNNLKLLGLDIAGADEPTPGDAPDGAPALPDEIETIDDYRRWASGQAADDGAGNVLPNRSD</sequence>